<organism evidence="3 4">
    <name type="scientific">Marinobacterium aestuariivivens</name>
    <dbReference type="NCBI Taxonomy" id="1698799"/>
    <lineage>
        <taxon>Bacteria</taxon>
        <taxon>Pseudomonadati</taxon>
        <taxon>Pseudomonadota</taxon>
        <taxon>Gammaproteobacteria</taxon>
        <taxon>Oceanospirillales</taxon>
        <taxon>Oceanospirillaceae</taxon>
        <taxon>Marinobacterium</taxon>
    </lineage>
</organism>
<dbReference type="InterPro" id="IPR050222">
    <property type="entry name" value="MATE_MdtK"/>
</dbReference>
<feature type="transmembrane region" description="Helical" evidence="2">
    <location>
        <begin position="392"/>
        <end position="413"/>
    </location>
</feature>
<feature type="transmembrane region" description="Helical" evidence="2">
    <location>
        <begin position="280"/>
        <end position="305"/>
    </location>
</feature>
<comment type="caution">
    <text evidence="3">The sequence shown here is derived from an EMBL/GenBank/DDBJ whole genome shotgun (WGS) entry which is preliminary data.</text>
</comment>
<feature type="transmembrane region" description="Helical" evidence="2">
    <location>
        <begin position="419"/>
        <end position="438"/>
    </location>
</feature>
<dbReference type="Proteomes" id="UP001596422">
    <property type="component" value="Unassembled WGS sequence"/>
</dbReference>
<dbReference type="PANTHER" id="PTHR43298:SF2">
    <property type="entry name" value="FMN_FAD EXPORTER YEEO-RELATED"/>
    <property type="match status" value="1"/>
</dbReference>
<sequence>MTNSRTLRHELARTLAIAAPLTLASLLSMGIAITDVLMMAWLGTAELAAGAAVSDFYSIVFYLGGGVIGALSALLAECRGAGREREVAGWIGQSFQLALLLTLPCALLISLSPRLLAQIGAEPAIVDAASDYAPMMALTCALLLLVRVWHQCFAAWEQTRVILGGMLLSLPLNALGNYGLMYGRWGLPEMGLAGIGLSSALCAAVLLVWLSLMAHRASWYRPVGRALLQVHRARLQKLLRLGLPIGMTSLGETGIFLLATLLIAGFGIDQLAAHTLTLRLAGVLYAVPLGLAQAATVRAGLALGAGDSGRMHRVLRVQLWLALLWGLPLALLLAGGRESLIIWLLPQAERGLPLFEIAAALLLLLAVAQPADSLATQTTGYLRGLQDTQRPMQLILVSHWLLAFPLALLLGYGAGLGAIGIWLGLGTGILLASTALLLRLRQQLKRPWVGTTLAAR</sequence>
<feature type="transmembrane region" description="Helical" evidence="2">
    <location>
        <begin position="87"/>
        <end position="112"/>
    </location>
</feature>
<keyword evidence="1" id="KW-0813">Transport</keyword>
<keyword evidence="2" id="KW-1133">Transmembrane helix</keyword>
<dbReference type="EMBL" id="JBHSWE010000001">
    <property type="protein sequence ID" value="MFC6670546.1"/>
    <property type="molecule type" value="Genomic_DNA"/>
</dbReference>
<evidence type="ECO:0000313" key="4">
    <source>
        <dbReference type="Proteomes" id="UP001596422"/>
    </source>
</evidence>
<dbReference type="Pfam" id="PF01554">
    <property type="entry name" value="MatE"/>
    <property type="match status" value="2"/>
</dbReference>
<keyword evidence="2" id="KW-0472">Membrane</keyword>
<feature type="transmembrane region" description="Helical" evidence="2">
    <location>
        <begin position="192"/>
        <end position="212"/>
    </location>
</feature>
<keyword evidence="2" id="KW-0812">Transmembrane</keyword>
<dbReference type="InterPro" id="IPR002528">
    <property type="entry name" value="MATE_fam"/>
</dbReference>
<feature type="transmembrane region" description="Helical" evidence="2">
    <location>
        <begin position="241"/>
        <end position="268"/>
    </location>
</feature>
<feature type="transmembrane region" description="Helical" evidence="2">
    <location>
        <begin position="354"/>
        <end position="371"/>
    </location>
</feature>
<evidence type="ECO:0000313" key="3">
    <source>
        <dbReference type="EMBL" id="MFC6670546.1"/>
    </source>
</evidence>
<accession>A0ABW1ZZ88</accession>
<dbReference type="NCBIfam" id="TIGR00797">
    <property type="entry name" value="matE"/>
    <property type="match status" value="1"/>
</dbReference>
<feature type="transmembrane region" description="Helical" evidence="2">
    <location>
        <begin position="56"/>
        <end position="75"/>
    </location>
</feature>
<name>A0ABW1ZZ88_9GAMM</name>
<feature type="transmembrane region" description="Helical" evidence="2">
    <location>
        <begin position="132"/>
        <end position="149"/>
    </location>
</feature>
<feature type="transmembrane region" description="Helical" evidence="2">
    <location>
        <begin position="161"/>
        <end position="180"/>
    </location>
</feature>
<evidence type="ECO:0000256" key="1">
    <source>
        <dbReference type="ARBA" id="ARBA00022448"/>
    </source>
</evidence>
<keyword evidence="4" id="KW-1185">Reference proteome</keyword>
<protein>
    <submittedName>
        <fullName evidence="3">MATE family efflux transporter</fullName>
    </submittedName>
</protein>
<reference evidence="4" key="1">
    <citation type="journal article" date="2019" name="Int. J. Syst. Evol. Microbiol.">
        <title>The Global Catalogue of Microorganisms (GCM) 10K type strain sequencing project: providing services to taxonomists for standard genome sequencing and annotation.</title>
        <authorList>
            <consortium name="The Broad Institute Genomics Platform"/>
            <consortium name="The Broad Institute Genome Sequencing Center for Infectious Disease"/>
            <person name="Wu L."/>
            <person name="Ma J."/>
        </authorList>
    </citation>
    <scope>NUCLEOTIDE SEQUENCE [LARGE SCALE GENOMIC DNA]</scope>
    <source>
        <strain evidence="4">NBRC 111756</strain>
    </source>
</reference>
<dbReference type="PANTHER" id="PTHR43298">
    <property type="entry name" value="MULTIDRUG RESISTANCE PROTEIN NORM-RELATED"/>
    <property type="match status" value="1"/>
</dbReference>
<dbReference type="RefSeq" id="WP_379909052.1">
    <property type="nucleotide sequence ID" value="NZ_JBHSWE010000001.1"/>
</dbReference>
<proteinExistence type="predicted"/>
<evidence type="ECO:0000256" key="2">
    <source>
        <dbReference type="SAM" id="Phobius"/>
    </source>
</evidence>
<feature type="transmembrane region" description="Helical" evidence="2">
    <location>
        <begin position="317"/>
        <end position="334"/>
    </location>
</feature>
<gene>
    <name evidence="3" type="ORF">ACFQDL_10940</name>
</gene>